<gene>
    <name evidence="2" type="ORF">TTHERM_00753280</name>
</gene>
<keyword evidence="3" id="KW-1185">Reference proteome</keyword>
<dbReference type="AlphaFoldDB" id="Q23NJ2"/>
<dbReference type="OrthoDB" id="300580at2759"/>
<evidence type="ECO:0000256" key="1">
    <source>
        <dbReference type="SAM" id="Phobius"/>
    </source>
</evidence>
<feature type="transmembrane region" description="Helical" evidence="1">
    <location>
        <begin position="154"/>
        <end position="174"/>
    </location>
</feature>
<dbReference type="HOGENOM" id="CLU_025028_4_0_1"/>
<feature type="transmembrane region" description="Helical" evidence="1">
    <location>
        <begin position="180"/>
        <end position="201"/>
    </location>
</feature>
<dbReference type="Gene3D" id="1.10.3730.20">
    <property type="match status" value="1"/>
</dbReference>
<dbReference type="Proteomes" id="UP000009168">
    <property type="component" value="Unassembled WGS sequence"/>
</dbReference>
<protein>
    <submittedName>
        <fullName evidence="2">UAA transporter family protein</fullName>
    </submittedName>
</protein>
<sequence>MSHWIIQNGRVNSYVLFSALLSTGILSGIVMKFQQRCIVDGIRFNHPFMQTLLMFIGEMFCYFCVSIYRCFWKSRFNKDREKEQEQGKKLKLNKFLLVIPSLLDFVGSSVTLVAMSMMPFSVYYMMRGGGVIITAILSVLCLKTELERQNYVGLLLNFIGFLIVGISAVLYSPTDQDTTYLIFGIMLIIVSLFIASTQFVFDEYIFMKYSINPFEEIGWEGIWGVLINGFALIAFVQIPCPSFISDCPDGKLESVTLFFESISTMKGDDQPALIYLVIFSIFVLMLMNGISACIIKYHGALNKTMVSAVSPFVVWIITIWLKWDVFNFGQFTGYSVITLGTLLYTEVLVLPFWGLNKKLIMKKQIQSKNLKVKVKNDNKQKINNKEENKQTQQIDKSLKVDATQIIQSSQTPPQNALPTSNNHKNEQCVINIENAPYQISKIQ</sequence>
<dbReference type="FunCoup" id="Q23NJ2">
    <property type="interactions" value="362"/>
</dbReference>
<dbReference type="InParanoid" id="Q23NJ2"/>
<dbReference type="PANTHER" id="PTHR13146:SF0">
    <property type="entry name" value="SOLUTE CARRIER FAMILY 35 MEMBER F6"/>
    <property type="match status" value="1"/>
</dbReference>
<keyword evidence="1" id="KW-1133">Transmembrane helix</keyword>
<dbReference type="GeneID" id="7846492"/>
<feature type="transmembrane region" description="Helical" evidence="1">
    <location>
        <begin position="222"/>
        <end position="244"/>
    </location>
</feature>
<dbReference type="KEGG" id="tet:TTHERM_00753280"/>
<organism evidence="2 3">
    <name type="scientific">Tetrahymena thermophila (strain SB210)</name>
    <dbReference type="NCBI Taxonomy" id="312017"/>
    <lineage>
        <taxon>Eukaryota</taxon>
        <taxon>Sar</taxon>
        <taxon>Alveolata</taxon>
        <taxon>Ciliophora</taxon>
        <taxon>Intramacronucleata</taxon>
        <taxon>Oligohymenophorea</taxon>
        <taxon>Hymenostomatida</taxon>
        <taxon>Tetrahymenina</taxon>
        <taxon>Tetrahymenidae</taxon>
        <taxon>Tetrahymena</taxon>
    </lineage>
</organism>
<keyword evidence="1" id="KW-0472">Membrane</keyword>
<evidence type="ECO:0000313" key="3">
    <source>
        <dbReference type="Proteomes" id="UP000009168"/>
    </source>
</evidence>
<feature type="transmembrane region" description="Helical" evidence="1">
    <location>
        <begin position="121"/>
        <end position="142"/>
    </location>
</feature>
<name>Q23NJ2_TETTS</name>
<dbReference type="EMBL" id="GG662655">
    <property type="protein sequence ID" value="EAR98082.2"/>
    <property type="molecule type" value="Genomic_DNA"/>
</dbReference>
<dbReference type="GO" id="GO:0016020">
    <property type="term" value="C:membrane"/>
    <property type="evidence" value="ECO:0007669"/>
    <property type="project" value="TreeGrafter"/>
</dbReference>
<dbReference type="PANTHER" id="PTHR13146">
    <property type="match status" value="1"/>
</dbReference>
<dbReference type="eggNOG" id="KOG3912">
    <property type="taxonomic scope" value="Eukaryota"/>
</dbReference>
<accession>Q23NJ2</accession>
<keyword evidence="1" id="KW-0812">Transmembrane</keyword>
<feature type="transmembrane region" description="Helical" evidence="1">
    <location>
        <begin position="273"/>
        <end position="297"/>
    </location>
</feature>
<dbReference type="OMA" id="TSIVWIC"/>
<feature type="transmembrane region" description="Helical" evidence="1">
    <location>
        <begin position="51"/>
        <end position="71"/>
    </location>
</feature>
<evidence type="ECO:0000313" key="2">
    <source>
        <dbReference type="EMBL" id="EAR98082.2"/>
    </source>
</evidence>
<feature type="transmembrane region" description="Helical" evidence="1">
    <location>
        <begin position="12"/>
        <end position="31"/>
    </location>
</feature>
<feature type="transmembrane region" description="Helical" evidence="1">
    <location>
        <begin position="92"/>
        <end position="115"/>
    </location>
</feature>
<proteinExistence type="predicted"/>
<feature type="transmembrane region" description="Helical" evidence="1">
    <location>
        <begin position="333"/>
        <end position="355"/>
    </location>
</feature>
<reference evidence="3" key="1">
    <citation type="journal article" date="2006" name="PLoS Biol.">
        <title>Macronuclear genome sequence of the ciliate Tetrahymena thermophila, a model eukaryote.</title>
        <authorList>
            <person name="Eisen J.A."/>
            <person name="Coyne R.S."/>
            <person name="Wu M."/>
            <person name="Wu D."/>
            <person name="Thiagarajan M."/>
            <person name="Wortman J.R."/>
            <person name="Badger J.H."/>
            <person name="Ren Q."/>
            <person name="Amedeo P."/>
            <person name="Jones K.M."/>
            <person name="Tallon L.J."/>
            <person name="Delcher A.L."/>
            <person name="Salzberg S.L."/>
            <person name="Silva J.C."/>
            <person name="Haas B.J."/>
            <person name="Majoros W.H."/>
            <person name="Farzad M."/>
            <person name="Carlton J.M."/>
            <person name="Smith R.K. Jr."/>
            <person name="Garg J."/>
            <person name="Pearlman R.E."/>
            <person name="Karrer K.M."/>
            <person name="Sun L."/>
            <person name="Manning G."/>
            <person name="Elde N.C."/>
            <person name="Turkewitz A.P."/>
            <person name="Asai D.J."/>
            <person name="Wilkes D.E."/>
            <person name="Wang Y."/>
            <person name="Cai H."/>
            <person name="Collins K."/>
            <person name="Stewart B.A."/>
            <person name="Lee S.R."/>
            <person name="Wilamowska K."/>
            <person name="Weinberg Z."/>
            <person name="Ruzzo W.L."/>
            <person name="Wloga D."/>
            <person name="Gaertig J."/>
            <person name="Frankel J."/>
            <person name="Tsao C.-C."/>
            <person name="Gorovsky M.A."/>
            <person name="Keeling P.J."/>
            <person name="Waller R.F."/>
            <person name="Patron N.J."/>
            <person name="Cherry J.M."/>
            <person name="Stover N.A."/>
            <person name="Krieger C.J."/>
            <person name="del Toro C."/>
            <person name="Ryder H.F."/>
            <person name="Williamson S.C."/>
            <person name="Barbeau R.A."/>
            <person name="Hamilton E.P."/>
            <person name="Orias E."/>
        </authorList>
    </citation>
    <scope>NUCLEOTIDE SEQUENCE [LARGE SCALE GENOMIC DNA]</scope>
    <source>
        <strain evidence="3">SB210</strain>
    </source>
</reference>
<feature type="transmembrane region" description="Helical" evidence="1">
    <location>
        <begin position="304"/>
        <end position="321"/>
    </location>
</feature>
<dbReference type="RefSeq" id="XP_001018327.2">
    <property type="nucleotide sequence ID" value="XM_001018327.3"/>
</dbReference>